<dbReference type="Pfam" id="PF08241">
    <property type="entry name" value="Methyltransf_11"/>
    <property type="match status" value="1"/>
</dbReference>
<dbReference type="PANTHER" id="PTHR45445:SF2">
    <property type="entry name" value="METHYLTRANSFERASE TYPE 11 DOMAIN-CONTAINING PROTEIN"/>
    <property type="match status" value="1"/>
</dbReference>
<keyword evidence="3" id="KW-1185">Reference proteome</keyword>
<organism evidence="2 3">
    <name type="scientific">Oceaniferula marina</name>
    <dbReference type="NCBI Taxonomy" id="2748318"/>
    <lineage>
        <taxon>Bacteria</taxon>
        <taxon>Pseudomonadati</taxon>
        <taxon>Verrucomicrobiota</taxon>
        <taxon>Verrucomicrobiia</taxon>
        <taxon>Verrucomicrobiales</taxon>
        <taxon>Verrucomicrobiaceae</taxon>
        <taxon>Oceaniferula</taxon>
    </lineage>
</organism>
<keyword evidence="2" id="KW-0808">Transferase</keyword>
<dbReference type="NCBIfam" id="TIGR04345">
    <property type="entry name" value="ovoA_Cterm"/>
    <property type="match status" value="1"/>
</dbReference>
<dbReference type="GO" id="GO:0008757">
    <property type="term" value="F:S-adenosylmethionine-dependent methyltransferase activity"/>
    <property type="evidence" value="ECO:0007669"/>
    <property type="project" value="InterPro"/>
</dbReference>
<name>A0A851GDQ2_9BACT</name>
<accession>A0A851GDQ2</accession>
<proteinExistence type="predicted"/>
<gene>
    <name evidence="2" type="ORF">HW115_07980</name>
</gene>
<dbReference type="InterPro" id="IPR027625">
    <property type="entry name" value="OvoA_Cterm"/>
</dbReference>
<dbReference type="InterPro" id="IPR029063">
    <property type="entry name" value="SAM-dependent_MTases_sf"/>
</dbReference>
<reference evidence="2 3" key="1">
    <citation type="submission" date="2020-07" db="EMBL/GenBank/DDBJ databases">
        <title>Roseicoccus Jingziensis gen. nov., sp. nov., isolated from coastal seawater.</title>
        <authorList>
            <person name="Feng X."/>
        </authorList>
    </citation>
    <scope>NUCLEOTIDE SEQUENCE [LARGE SCALE GENOMIC DNA]</scope>
    <source>
        <strain evidence="2 3">N1E253</strain>
    </source>
</reference>
<dbReference type="AlphaFoldDB" id="A0A851GDQ2"/>
<evidence type="ECO:0000313" key="3">
    <source>
        <dbReference type="Proteomes" id="UP000557872"/>
    </source>
</evidence>
<comment type="caution">
    <text evidence="2">The sequence shown here is derived from an EMBL/GenBank/DDBJ whole genome shotgun (WGS) entry which is preliminary data.</text>
</comment>
<dbReference type="PANTHER" id="PTHR45445">
    <property type="match status" value="1"/>
</dbReference>
<dbReference type="Proteomes" id="UP000557872">
    <property type="component" value="Unassembled WGS sequence"/>
</dbReference>
<dbReference type="GO" id="GO:0032259">
    <property type="term" value="P:methylation"/>
    <property type="evidence" value="ECO:0007669"/>
    <property type="project" value="UniProtKB-KW"/>
</dbReference>
<evidence type="ECO:0000313" key="2">
    <source>
        <dbReference type="EMBL" id="NWK55546.1"/>
    </source>
</evidence>
<keyword evidence="2" id="KW-0489">Methyltransferase</keyword>
<feature type="domain" description="Methyltransferase type 11" evidence="1">
    <location>
        <begin position="56"/>
        <end position="176"/>
    </location>
</feature>
<dbReference type="SUPFAM" id="SSF53335">
    <property type="entry name" value="S-adenosyl-L-methionine-dependent methyltransferases"/>
    <property type="match status" value="1"/>
</dbReference>
<dbReference type="RefSeq" id="WP_178932057.1">
    <property type="nucleotide sequence ID" value="NZ_JACBAZ010000002.1"/>
</dbReference>
<dbReference type="EMBL" id="JACBAZ010000002">
    <property type="protein sequence ID" value="NWK55546.1"/>
    <property type="molecule type" value="Genomic_DNA"/>
</dbReference>
<protein>
    <submittedName>
        <fullName evidence="2">Putative 4-mercaptohistidine N1-methyltransferase</fullName>
    </submittedName>
</protein>
<dbReference type="InterPro" id="IPR013216">
    <property type="entry name" value="Methyltransf_11"/>
</dbReference>
<evidence type="ECO:0000259" key="1">
    <source>
        <dbReference type="Pfam" id="PF08241"/>
    </source>
</evidence>
<dbReference type="Gene3D" id="3.40.50.150">
    <property type="entry name" value="Vaccinia Virus protein VP39"/>
    <property type="match status" value="1"/>
</dbReference>
<dbReference type="CDD" id="cd02440">
    <property type="entry name" value="AdoMet_MTases"/>
    <property type="match status" value="1"/>
</dbReference>
<sequence>MSVPSYESDQLLNEYLLMHYGSDEQVMPWSFGPQEALHFPVRTVARFSDKPVARSLDLGCAVGRSSFELSRSSGEVLGLDFSANFIAAAQHLKEQGCLYYPVKEIGDRESQAVARVPDGCHSEQCHFLQGDAMNLPSDLGCFDRVHAANLICRLSDPVKLLDRLPSLVRTGGELVLATPCTWLDSFTAPDKQPGGDTFEWLRQKLDASFDLDLQVDEPFVIRETARKFQWSVSLVTRWQKR</sequence>